<protein>
    <recommendedName>
        <fullName evidence="5">Hydrogenase maturation factor HypA</fullName>
    </recommendedName>
</protein>
<dbReference type="PROSITE" id="PS01249">
    <property type="entry name" value="HYPA"/>
    <property type="match status" value="1"/>
</dbReference>
<evidence type="ECO:0000313" key="6">
    <source>
        <dbReference type="EMBL" id="PQO43945.1"/>
    </source>
</evidence>
<evidence type="ECO:0000256" key="5">
    <source>
        <dbReference type="HAMAP-Rule" id="MF_00213"/>
    </source>
</evidence>
<comment type="function">
    <text evidence="5">Involved in the maturation of [NiFe] hydrogenases. Required for nickel insertion into the metal center of the hydrogenase.</text>
</comment>
<name>A0A2S8GHM2_9BACT</name>
<evidence type="ECO:0000256" key="2">
    <source>
        <dbReference type="ARBA" id="ARBA00022596"/>
    </source>
</evidence>
<evidence type="ECO:0000256" key="4">
    <source>
        <dbReference type="ARBA" id="ARBA00022833"/>
    </source>
</evidence>
<evidence type="ECO:0000313" key="7">
    <source>
        <dbReference type="Proteomes" id="UP000237819"/>
    </source>
</evidence>
<proteinExistence type="inferred from homology"/>
<feature type="binding site" evidence="5">
    <location>
        <position position="2"/>
    </location>
    <ligand>
        <name>Ni(2+)</name>
        <dbReference type="ChEBI" id="CHEBI:49786"/>
    </ligand>
</feature>
<dbReference type="PANTHER" id="PTHR34535:SF3">
    <property type="entry name" value="HYDROGENASE MATURATION FACTOR HYPA"/>
    <property type="match status" value="1"/>
</dbReference>
<evidence type="ECO:0000256" key="1">
    <source>
        <dbReference type="ARBA" id="ARBA00010748"/>
    </source>
</evidence>
<dbReference type="OrthoDB" id="288014at2"/>
<feature type="binding site" evidence="5">
    <location>
        <position position="92"/>
    </location>
    <ligand>
        <name>Zn(2+)</name>
        <dbReference type="ChEBI" id="CHEBI:29105"/>
    </ligand>
</feature>
<dbReference type="Proteomes" id="UP000237819">
    <property type="component" value="Unassembled WGS sequence"/>
</dbReference>
<dbReference type="HAMAP" id="MF_00213">
    <property type="entry name" value="HypA_HybF"/>
    <property type="match status" value="1"/>
</dbReference>
<dbReference type="GO" id="GO:0016151">
    <property type="term" value="F:nickel cation binding"/>
    <property type="evidence" value="ECO:0007669"/>
    <property type="project" value="UniProtKB-UniRule"/>
</dbReference>
<keyword evidence="4 5" id="KW-0862">Zinc</keyword>
<comment type="caution">
    <text evidence="6">The sequence shown here is derived from an EMBL/GenBank/DDBJ whole genome shotgun (WGS) entry which is preliminary data.</text>
</comment>
<dbReference type="Pfam" id="PF01155">
    <property type="entry name" value="HypA"/>
    <property type="match status" value="1"/>
</dbReference>
<dbReference type="RefSeq" id="WP_105337701.1">
    <property type="nucleotide sequence ID" value="NZ_PUHZ01000022.1"/>
</dbReference>
<sequence>MHERSLAQALLTQIGEYAAPFDAPKLATIRLSVGVFSGIEPDLFLMALEELLAESVYRGAQVEMNVVSLEAECPDCGRQFAVVSFSFTCPGCGCQRTRILRGEELVLESLVLKGAASCPTST</sequence>
<gene>
    <name evidence="5" type="primary">hypA</name>
    <name evidence="6" type="ORF">C5Y93_22445</name>
</gene>
<dbReference type="InterPro" id="IPR000688">
    <property type="entry name" value="HypA/HybF"/>
</dbReference>
<feature type="binding site" evidence="5">
    <location>
        <position position="89"/>
    </location>
    <ligand>
        <name>Zn(2+)</name>
        <dbReference type="ChEBI" id="CHEBI:29105"/>
    </ligand>
</feature>
<feature type="binding site" evidence="5">
    <location>
        <position position="76"/>
    </location>
    <ligand>
        <name>Zn(2+)</name>
        <dbReference type="ChEBI" id="CHEBI:29105"/>
    </ligand>
</feature>
<accession>A0A2S8GHM2</accession>
<dbReference type="GO" id="GO:0051604">
    <property type="term" value="P:protein maturation"/>
    <property type="evidence" value="ECO:0007669"/>
    <property type="project" value="InterPro"/>
</dbReference>
<dbReference type="PIRSF" id="PIRSF004761">
    <property type="entry name" value="Hydrgn_mat_HypA"/>
    <property type="match status" value="1"/>
</dbReference>
<dbReference type="AlphaFoldDB" id="A0A2S8GHM2"/>
<dbReference type="GO" id="GO:0008270">
    <property type="term" value="F:zinc ion binding"/>
    <property type="evidence" value="ECO:0007669"/>
    <property type="project" value="UniProtKB-UniRule"/>
</dbReference>
<evidence type="ECO:0000256" key="3">
    <source>
        <dbReference type="ARBA" id="ARBA00022723"/>
    </source>
</evidence>
<dbReference type="InterPro" id="IPR020538">
    <property type="entry name" value="Hydgase_Ni_incorp_HypA/HybF_CS"/>
</dbReference>
<organism evidence="6 7">
    <name type="scientific">Blastopirellula marina</name>
    <dbReference type="NCBI Taxonomy" id="124"/>
    <lineage>
        <taxon>Bacteria</taxon>
        <taxon>Pseudomonadati</taxon>
        <taxon>Planctomycetota</taxon>
        <taxon>Planctomycetia</taxon>
        <taxon>Pirellulales</taxon>
        <taxon>Pirellulaceae</taxon>
        <taxon>Blastopirellula</taxon>
    </lineage>
</organism>
<feature type="binding site" evidence="5">
    <location>
        <position position="73"/>
    </location>
    <ligand>
        <name>Zn(2+)</name>
        <dbReference type="ChEBI" id="CHEBI:29105"/>
    </ligand>
</feature>
<dbReference type="Gene3D" id="3.30.2320.80">
    <property type="match status" value="1"/>
</dbReference>
<reference evidence="6 7" key="1">
    <citation type="submission" date="2018-02" db="EMBL/GenBank/DDBJ databases">
        <title>Comparative genomes isolates from brazilian mangrove.</title>
        <authorList>
            <person name="Araujo J.E."/>
            <person name="Taketani R.G."/>
            <person name="Silva M.C.P."/>
            <person name="Loureco M.V."/>
            <person name="Andreote F.D."/>
        </authorList>
    </citation>
    <scope>NUCLEOTIDE SEQUENCE [LARGE SCALE GENOMIC DNA]</scope>
    <source>
        <strain evidence="6 7">Nap-Phe MGV</strain>
    </source>
</reference>
<comment type="similarity">
    <text evidence="1 5">Belongs to the HypA/HybF family.</text>
</comment>
<keyword evidence="3 5" id="KW-0479">Metal-binding</keyword>
<keyword evidence="2 5" id="KW-0533">Nickel</keyword>
<dbReference type="PANTHER" id="PTHR34535">
    <property type="entry name" value="HYDROGENASE MATURATION FACTOR HYPA"/>
    <property type="match status" value="1"/>
</dbReference>
<dbReference type="EMBL" id="PUHZ01000022">
    <property type="protein sequence ID" value="PQO43945.1"/>
    <property type="molecule type" value="Genomic_DNA"/>
</dbReference>